<dbReference type="Proteomes" id="UP000218418">
    <property type="component" value="Plasmid plasmid1"/>
</dbReference>
<dbReference type="EMBL" id="AP018228">
    <property type="protein sequence ID" value="BAY87702.1"/>
    <property type="molecule type" value="Genomic_DNA"/>
</dbReference>
<geneLocation type="plasmid" evidence="3">
    <name>Plasmid1 dna</name>
</geneLocation>
<evidence type="ECO:0000256" key="1">
    <source>
        <dbReference type="SAM" id="MobiDB-lite"/>
    </source>
</evidence>
<feature type="region of interest" description="Disordered" evidence="1">
    <location>
        <begin position="16"/>
        <end position="37"/>
    </location>
</feature>
<reference evidence="2 3" key="1">
    <citation type="submission" date="2017-06" db="EMBL/GenBank/DDBJ databases">
        <title>Genome sequencing of cyanobaciteial culture collection at National Institute for Environmental Studies (NIES).</title>
        <authorList>
            <person name="Hirose Y."/>
            <person name="Shimura Y."/>
            <person name="Fujisawa T."/>
            <person name="Nakamura Y."/>
            <person name="Kawachi M."/>
        </authorList>
    </citation>
    <scope>NUCLEOTIDE SEQUENCE [LARGE SCALE GENOMIC DNA]</scope>
    <source>
        <strain evidence="2 3">NIES-267</strain>
        <plasmid evidence="3">Plasmid1 dna</plasmid>
    </source>
</reference>
<keyword evidence="3" id="KW-1185">Reference proteome</keyword>
<accession>A0A1Z4M2K0</accession>
<evidence type="ECO:0000313" key="2">
    <source>
        <dbReference type="EMBL" id="BAY87702.1"/>
    </source>
</evidence>
<sequence>MTEEFVVSCGKPIKKLMSPELPKTNESKPYQPTPEQLERWKRLDEHDGAIAGRMPPEEEQARIFKEFLETDLVTDQLEKVRAHKEKLLKKLKSAEEYEQLLLEKIEERKLR</sequence>
<proteinExistence type="predicted"/>
<evidence type="ECO:0000313" key="3">
    <source>
        <dbReference type="Proteomes" id="UP000218418"/>
    </source>
</evidence>
<dbReference type="AlphaFoldDB" id="A0A1Z4M2K0"/>
<dbReference type="OrthoDB" id="518145at2"/>
<gene>
    <name evidence="2" type="ORF">NIES267_72260</name>
</gene>
<protein>
    <submittedName>
        <fullName evidence="2">Uncharacterized protein</fullName>
    </submittedName>
</protein>
<keyword evidence="2" id="KW-0614">Plasmid</keyword>
<organism evidence="2 3">
    <name type="scientific">Calothrix parasitica NIES-267</name>
    <dbReference type="NCBI Taxonomy" id="1973488"/>
    <lineage>
        <taxon>Bacteria</taxon>
        <taxon>Bacillati</taxon>
        <taxon>Cyanobacteriota</taxon>
        <taxon>Cyanophyceae</taxon>
        <taxon>Nostocales</taxon>
        <taxon>Calotrichaceae</taxon>
        <taxon>Calothrix</taxon>
    </lineage>
</organism>
<name>A0A1Z4M2K0_9CYAN</name>